<gene>
    <name evidence="1" type="ORF">LCGC14_1381880</name>
</gene>
<dbReference type="InterPro" id="IPR056209">
    <property type="entry name" value="SU10_adaptor"/>
</dbReference>
<dbReference type="AlphaFoldDB" id="A0A0F9MHY0"/>
<proteinExistence type="predicted"/>
<protein>
    <submittedName>
        <fullName evidence="1">Uncharacterized protein</fullName>
    </submittedName>
</protein>
<organism evidence="1">
    <name type="scientific">marine sediment metagenome</name>
    <dbReference type="NCBI Taxonomy" id="412755"/>
    <lineage>
        <taxon>unclassified sequences</taxon>
        <taxon>metagenomes</taxon>
        <taxon>ecological metagenomes</taxon>
    </lineage>
</organism>
<dbReference type="EMBL" id="LAZR01008839">
    <property type="protein sequence ID" value="KKM76265.1"/>
    <property type="molecule type" value="Genomic_DNA"/>
</dbReference>
<reference evidence="1" key="1">
    <citation type="journal article" date="2015" name="Nature">
        <title>Complex archaea that bridge the gap between prokaryotes and eukaryotes.</title>
        <authorList>
            <person name="Spang A."/>
            <person name="Saw J.H."/>
            <person name="Jorgensen S.L."/>
            <person name="Zaremba-Niedzwiedzka K."/>
            <person name="Martijn J."/>
            <person name="Lind A.E."/>
            <person name="van Eijk R."/>
            <person name="Schleper C."/>
            <person name="Guy L."/>
            <person name="Ettema T.J."/>
        </authorList>
    </citation>
    <scope>NUCLEOTIDE SEQUENCE</scope>
</reference>
<dbReference type="Pfam" id="PF24175">
    <property type="entry name" value="SU10_adaptor"/>
    <property type="match status" value="1"/>
</dbReference>
<sequence>MQGLFLLISLKLVNIGFFGINLWRGLCPLHLLRGGGTLTFLEMQTDALDIIQDWQNHADYTLDKLKHYINLGNKNFVRHTRCIEGNIDITTVANQFEYSQADESDLQYLYKPQQFRYIENATEVGWKLEPFRGGYFNLPKDKIYSRPTYYWIRNVSGRSVTTAGSPTGSAIRTGVRLGTWPIISAVKTLRIEGFLWPITLTADTHTPEYEEAWHDAAVFWAAYRILWLFTEKFPETRKKAIENKQLFDERVAEAKSEMAVNDFSLFGVPDVEEDLGNW</sequence>
<name>A0A0F9MHY0_9ZZZZ</name>
<evidence type="ECO:0000313" key="1">
    <source>
        <dbReference type="EMBL" id="KKM76265.1"/>
    </source>
</evidence>
<accession>A0A0F9MHY0</accession>
<comment type="caution">
    <text evidence="1">The sequence shown here is derived from an EMBL/GenBank/DDBJ whole genome shotgun (WGS) entry which is preliminary data.</text>
</comment>